<evidence type="ECO:0000313" key="4">
    <source>
        <dbReference type="Proteomes" id="UP001589775"/>
    </source>
</evidence>
<dbReference type="RefSeq" id="WP_378388281.1">
    <property type="nucleotide sequence ID" value="NZ_JBHLWM010000005.1"/>
</dbReference>
<comment type="caution">
    <text evidence="3">The sequence shown here is derived from an EMBL/GenBank/DDBJ whole genome shotgun (WGS) entry which is preliminary data.</text>
</comment>
<sequence>MRDFRDAKVMAQTLREALNARSYPITHSESLELVAKTLGFPDWNVLSAKIQSAAPSSRSGSEDPPKSVRREIEIDRRVLDQYVGFYRLGDQAVMTISREGDQLISRLTGQQNVPIYGETKTRFFAKVVDAQISFIANGDGNVSALVLHQNGRDIEMKRIDREAAEQLERGLEAKVDSQSPSDGTEQALRRLIDSLFVGEPNFDDMSAPLAEEVRKQWSELRSSLVRAGKMQSHRFIGVGSGGVDVYLVRHEHRSLYWRIGLDSGGTIVSAYFSPGL</sequence>
<dbReference type="InterPro" id="IPR045517">
    <property type="entry name" value="Glyoxalase_8"/>
</dbReference>
<feature type="domain" description="Glyoxalase-related protein" evidence="2">
    <location>
        <begin position="4"/>
        <end position="55"/>
    </location>
</feature>
<proteinExistence type="predicted"/>
<dbReference type="Proteomes" id="UP001589775">
    <property type="component" value="Unassembled WGS sequence"/>
</dbReference>
<protein>
    <submittedName>
        <fullName evidence="3">Glyoxalase superfamily protein</fullName>
    </submittedName>
</protein>
<reference evidence="3 4" key="1">
    <citation type="submission" date="2024-09" db="EMBL/GenBank/DDBJ databases">
        <authorList>
            <person name="Sun Q."/>
            <person name="Mori K."/>
        </authorList>
    </citation>
    <scope>NUCLEOTIDE SEQUENCE [LARGE SCALE GENOMIC DNA]</scope>
    <source>
        <strain evidence="3 4">KCTC 23279</strain>
    </source>
</reference>
<accession>A0ABV6ET27</accession>
<organism evidence="3 4">
    <name type="scientific">Rhodopseudomonas telluris</name>
    <dbReference type="NCBI Taxonomy" id="644215"/>
    <lineage>
        <taxon>Bacteria</taxon>
        <taxon>Pseudomonadati</taxon>
        <taxon>Pseudomonadota</taxon>
        <taxon>Alphaproteobacteria</taxon>
        <taxon>Hyphomicrobiales</taxon>
        <taxon>Nitrobacteraceae</taxon>
        <taxon>Rhodopseudomonas</taxon>
    </lineage>
</organism>
<dbReference type="Pfam" id="PF20066">
    <property type="entry name" value="Glyoxalase_8"/>
    <property type="match status" value="1"/>
</dbReference>
<dbReference type="Pfam" id="PF11954">
    <property type="entry name" value="DUF3471"/>
    <property type="match status" value="1"/>
</dbReference>
<keyword evidence="4" id="KW-1185">Reference proteome</keyword>
<gene>
    <name evidence="3" type="ORF">ACFFJ6_12945</name>
</gene>
<feature type="domain" description="Peptidase S12 Pab87-related C-terminal" evidence="1">
    <location>
        <begin position="70"/>
        <end position="155"/>
    </location>
</feature>
<name>A0ABV6ET27_9BRAD</name>
<evidence type="ECO:0000259" key="2">
    <source>
        <dbReference type="Pfam" id="PF20066"/>
    </source>
</evidence>
<evidence type="ECO:0000313" key="3">
    <source>
        <dbReference type="EMBL" id="MFC0241384.1"/>
    </source>
</evidence>
<dbReference type="EMBL" id="JBHLWM010000005">
    <property type="protein sequence ID" value="MFC0241384.1"/>
    <property type="molecule type" value="Genomic_DNA"/>
</dbReference>
<evidence type="ECO:0000259" key="1">
    <source>
        <dbReference type="Pfam" id="PF11954"/>
    </source>
</evidence>
<dbReference type="InterPro" id="IPR021860">
    <property type="entry name" value="Peptidase_S12_Pab87-rel_C"/>
</dbReference>